<dbReference type="EMBL" id="RBDY01000013">
    <property type="protein sequence ID" value="RKN20536.1"/>
    <property type="molecule type" value="Genomic_DNA"/>
</dbReference>
<evidence type="ECO:0000256" key="1">
    <source>
        <dbReference type="SAM" id="Coils"/>
    </source>
</evidence>
<proteinExistence type="predicted"/>
<dbReference type="EMBL" id="RBDX01000012">
    <property type="protein sequence ID" value="RKN08181.1"/>
    <property type="molecule type" value="Genomic_DNA"/>
</dbReference>
<keyword evidence="4" id="KW-1185">Reference proteome</keyword>
<dbReference type="RefSeq" id="WP_120698260.1">
    <property type="nucleotide sequence ID" value="NZ_RBDX01000012.1"/>
</dbReference>
<name>A0A3A9W4S0_9ACTN</name>
<keyword evidence="1" id="KW-0175">Coiled coil</keyword>
<evidence type="ECO:0000313" key="4">
    <source>
        <dbReference type="Proteomes" id="UP000268652"/>
    </source>
</evidence>
<dbReference type="AlphaFoldDB" id="A0A3A9W4S0"/>
<dbReference type="Proteomes" id="UP000268652">
    <property type="component" value="Unassembled WGS sequence"/>
</dbReference>
<feature type="coiled-coil region" evidence="1">
    <location>
        <begin position="21"/>
        <end position="64"/>
    </location>
</feature>
<accession>A0A3A9W4S0</accession>
<evidence type="ECO:0000313" key="2">
    <source>
        <dbReference type="EMBL" id="RKN08181.1"/>
    </source>
</evidence>
<comment type="caution">
    <text evidence="2">The sequence shown here is derived from an EMBL/GenBank/DDBJ whole genome shotgun (WGS) entry which is preliminary data.</text>
</comment>
<dbReference type="Proteomes" id="UP000275024">
    <property type="component" value="Unassembled WGS sequence"/>
</dbReference>
<organism evidence="2 5">
    <name type="scientific">Streptomyces radicis</name>
    <dbReference type="NCBI Taxonomy" id="1750517"/>
    <lineage>
        <taxon>Bacteria</taxon>
        <taxon>Bacillati</taxon>
        <taxon>Actinomycetota</taxon>
        <taxon>Actinomycetes</taxon>
        <taxon>Kitasatosporales</taxon>
        <taxon>Streptomycetaceae</taxon>
        <taxon>Streptomyces</taxon>
    </lineage>
</organism>
<gene>
    <name evidence="3" type="ORF">D7318_18710</name>
    <name evidence="2" type="ORF">D7319_16850</name>
</gene>
<reference evidence="4 5" key="1">
    <citation type="submission" date="2018-09" db="EMBL/GenBank/DDBJ databases">
        <title>Streptomyces sp. nov. DS1-2, an endophytic actinomycete isolated from roots of Dendrobium scabrilingue.</title>
        <authorList>
            <person name="Kuncharoen N."/>
            <person name="Kudo T."/>
            <person name="Ohkuma M."/>
            <person name="Yuki M."/>
            <person name="Tanasupawat S."/>
        </authorList>
    </citation>
    <scope>NUCLEOTIDE SEQUENCE [LARGE SCALE GENOMIC DNA]</scope>
    <source>
        <strain evidence="2 5">AZ1-7</strain>
        <strain evidence="3 4">DS1-2</strain>
    </source>
</reference>
<evidence type="ECO:0000313" key="5">
    <source>
        <dbReference type="Proteomes" id="UP000275024"/>
    </source>
</evidence>
<evidence type="ECO:0000313" key="3">
    <source>
        <dbReference type="EMBL" id="RKN20536.1"/>
    </source>
</evidence>
<sequence length="334" mass="35372">MTGGQGEEVGTAGESAKWARIEALQERFGELDQQVRDAERTGDAERARASREQALAVLEELCAEDPGDLNTLLELAERLYEHAVVLAGLGLTGGAATAAEHSLGIFDMLVASQPGCEPGPGGGREQAARRVALGDGAPDSPGGGRPAVRAYRLLAGDNADHEPGMARSMWGLHALGEELGRVDVIEEAAAEGLRVYRNCPSQRLDLWDHHCFGGLALYSAEQFYAFLPAALEDGSAAAEDAVREFTTVVRSGGYGQDQLVGALCFSGLFLLAQGDRHAAERRLAEAAALAEALGGVSDLASVNLRMLRDALASVGRTAAAPLATRQRRWFRRRG</sequence>
<protein>
    <submittedName>
        <fullName evidence="2">Uncharacterized protein</fullName>
    </submittedName>
</protein>